<evidence type="ECO:0000256" key="9">
    <source>
        <dbReference type="ARBA" id="ARBA00023004"/>
    </source>
</evidence>
<dbReference type="GO" id="GO:0046872">
    <property type="term" value="F:metal ion binding"/>
    <property type="evidence" value="ECO:0007669"/>
    <property type="project" value="UniProtKB-KW"/>
</dbReference>
<evidence type="ECO:0000256" key="5">
    <source>
        <dbReference type="ARBA" id="ARBA00022485"/>
    </source>
</evidence>
<evidence type="ECO:0000256" key="10">
    <source>
        <dbReference type="ARBA" id="ARBA00023014"/>
    </source>
</evidence>
<dbReference type="EC" id="3.2.2.27" evidence="3"/>
<dbReference type="GO" id="GO:0051539">
    <property type="term" value="F:4 iron, 4 sulfur cluster binding"/>
    <property type="evidence" value="ECO:0007669"/>
    <property type="project" value="UniProtKB-KW"/>
</dbReference>
<dbReference type="Gene3D" id="3.40.470.10">
    <property type="entry name" value="Uracil-DNA glycosylase-like domain"/>
    <property type="match status" value="1"/>
</dbReference>
<dbReference type="STRING" id="1798381.A2721_01260"/>
<accession>A0A1F6A501</accession>
<reference evidence="13 14" key="1">
    <citation type="journal article" date="2016" name="Nat. Commun.">
        <title>Thousands of microbial genomes shed light on interconnected biogeochemical processes in an aquifer system.</title>
        <authorList>
            <person name="Anantharaman K."/>
            <person name="Brown C.T."/>
            <person name="Hug L.A."/>
            <person name="Sharon I."/>
            <person name="Castelle C.J."/>
            <person name="Probst A.J."/>
            <person name="Thomas B.C."/>
            <person name="Singh A."/>
            <person name="Wilkins M.J."/>
            <person name="Karaoz U."/>
            <person name="Brodie E.L."/>
            <person name="Williams K.H."/>
            <person name="Hubbard S.S."/>
            <person name="Banfield J.F."/>
        </authorList>
    </citation>
    <scope>NUCLEOTIDE SEQUENCE [LARGE SCALE GENOMIC DNA]</scope>
</reference>
<dbReference type="InterPro" id="IPR005273">
    <property type="entry name" value="Ura-DNA_glyco_family4"/>
</dbReference>
<dbReference type="SMART" id="SM00986">
    <property type="entry name" value="UDG"/>
    <property type="match status" value="1"/>
</dbReference>
<dbReference type="InterPro" id="IPR051536">
    <property type="entry name" value="UDG_Type-4/5"/>
</dbReference>
<keyword evidence="6" id="KW-0479">Metal-binding</keyword>
<evidence type="ECO:0000259" key="12">
    <source>
        <dbReference type="SMART" id="SM00986"/>
    </source>
</evidence>
<feature type="domain" description="Uracil-DNA glycosylase-like" evidence="12">
    <location>
        <begin position="34"/>
        <end position="184"/>
    </location>
</feature>
<dbReference type="PANTHER" id="PTHR33693">
    <property type="entry name" value="TYPE-5 URACIL-DNA GLYCOSYLASE"/>
    <property type="match status" value="1"/>
</dbReference>
<comment type="catalytic activity">
    <reaction evidence="1">
        <text>Hydrolyzes single-stranded DNA or mismatched double-stranded DNA and polynucleotides, releasing free uracil.</text>
        <dbReference type="EC" id="3.2.2.27"/>
    </reaction>
</comment>
<evidence type="ECO:0000256" key="8">
    <source>
        <dbReference type="ARBA" id="ARBA00022801"/>
    </source>
</evidence>
<comment type="caution">
    <text evidence="13">The sequence shown here is derived from an EMBL/GenBank/DDBJ whole genome shotgun (WGS) entry which is preliminary data.</text>
</comment>
<keyword evidence="8" id="KW-0378">Hydrolase</keyword>
<dbReference type="SUPFAM" id="SSF52141">
    <property type="entry name" value="Uracil-DNA glycosylase-like"/>
    <property type="match status" value="1"/>
</dbReference>
<evidence type="ECO:0000256" key="2">
    <source>
        <dbReference type="ARBA" id="ARBA00006521"/>
    </source>
</evidence>
<protein>
    <recommendedName>
        <fullName evidence="4">Type-4 uracil-DNA glycosylase</fullName>
        <ecNumber evidence="3">3.2.2.27</ecNumber>
    </recommendedName>
</protein>
<keyword evidence="5" id="KW-0004">4Fe-4S</keyword>
<organism evidence="13 14">
    <name type="scientific">Candidatus Gottesmanbacteria bacterium RIFCSPHIGHO2_01_FULL_47_48</name>
    <dbReference type="NCBI Taxonomy" id="1798381"/>
    <lineage>
        <taxon>Bacteria</taxon>
        <taxon>Candidatus Gottesmaniibacteriota</taxon>
    </lineage>
</organism>
<evidence type="ECO:0000256" key="1">
    <source>
        <dbReference type="ARBA" id="ARBA00001400"/>
    </source>
</evidence>
<proteinExistence type="inferred from homology"/>
<dbReference type="AlphaFoldDB" id="A0A1F6A501"/>
<dbReference type="GO" id="GO:0004844">
    <property type="term" value="F:uracil DNA N-glycosylase activity"/>
    <property type="evidence" value="ECO:0007669"/>
    <property type="project" value="UniProtKB-EC"/>
</dbReference>
<keyword evidence="10" id="KW-0411">Iron-sulfur</keyword>
<gene>
    <name evidence="13" type="ORF">A2721_01260</name>
</gene>
<dbReference type="Pfam" id="PF03167">
    <property type="entry name" value="UDG"/>
    <property type="match status" value="1"/>
</dbReference>
<dbReference type="Proteomes" id="UP000177871">
    <property type="component" value="Unassembled WGS sequence"/>
</dbReference>
<name>A0A1F6A501_9BACT</name>
<dbReference type="NCBIfam" id="TIGR00758">
    <property type="entry name" value="UDG_fam4"/>
    <property type="match status" value="1"/>
</dbReference>
<dbReference type="PANTHER" id="PTHR33693:SF1">
    <property type="entry name" value="TYPE-4 URACIL-DNA GLYCOSYLASE"/>
    <property type="match status" value="1"/>
</dbReference>
<keyword evidence="11" id="KW-0234">DNA repair</keyword>
<keyword evidence="9" id="KW-0408">Iron</keyword>
<evidence type="ECO:0000256" key="7">
    <source>
        <dbReference type="ARBA" id="ARBA00022763"/>
    </source>
</evidence>
<dbReference type="SMART" id="SM00987">
    <property type="entry name" value="UreE_C"/>
    <property type="match status" value="1"/>
</dbReference>
<evidence type="ECO:0000256" key="6">
    <source>
        <dbReference type="ARBA" id="ARBA00022723"/>
    </source>
</evidence>
<evidence type="ECO:0000256" key="4">
    <source>
        <dbReference type="ARBA" id="ARBA00019403"/>
    </source>
</evidence>
<evidence type="ECO:0000256" key="3">
    <source>
        <dbReference type="ARBA" id="ARBA00012030"/>
    </source>
</evidence>
<keyword evidence="7" id="KW-0227">DNA damage</keyword>
<dbReference type="GO" id="GO:0006281">
    <property type="term" value="P:DNA repair"/>
    <property type="evidence" value="ECO:0007669"/>
    <property type="project" value="UniProtKB-KW"/>
</dbReference>
<dbReference type="CDD" id="cd10030">
    <property type="entry name" value="UDG-F4_TTUDGA_SPO1dp_like"/>
    <property type="match status" value="1"/>
</dbReference>
<dbReference type="InterPro" id="IPR005122">
    <property type="entry name" value="Uracil-DNA_glycosylase-like"/>
</dbReference>
<evidence type="ECO:0000313" key="14">
    <source>
        <dbReference type="Proteomes" id="UP000177871"/>
    </source>
</evidence>
<comment type="similarity">
    <text evidence="2">Belongs to the uracil-DNA glycosylase (UDG) superfamily. Type 4 (UDGa) family.</text>
</comment>
<sequence length="220" mass="24737">MTKDQKQKLLDEVGDEIAATRGGPLKGPGINPVAGEGNPDAKVMFIGEAPGFNENEQRRPFVGQAGKLLRKTLAVNGWKEDEVYITNIVKYRPPENRDPTPAEIEFFRPFLDRQIEIIDPEIVVTLGRYSMYKFLGEGASISRVHGMPRKIAWNGKSILIFPMFHPAAALRQGAVMEQFEEDFKKLRSLIDKKEGIISADGEEIKAEEKKEKEGEQLELI</sequence>
<evidence type="ECO:0000313" key="13">
    <source>
        <dbReference type="EMBL" id="OGG19810.1"/>
    </source>
</evidence>
<dbReference type="InterPro" id="IPR036895">
    <property type="entry name" value="Uracil-DNA_glycosylase-like_sf"/>
</dbReference>
<evidence type="ECO:0000256" key="11">
    <source>
        <dbReference type="ARBA" id="ARBA00023204"/>
    </source>
</evidence>
<dbReference type="EMBL" id="MFJK01000003">
    <property type="protein sequence ID" value="OGG19810.1"/>
    <property type="molecule type" value="Genomic_DNA"/>
</dbReference>